<dbReference type="Gene3D" id="3.40.50.2000">
    <property type="entry name" value="Glycogen Phosphorylase B"/>
    <property type="match status" value="2"/>
</dbReference>
<feature type="region of interest" description="Disordered" evidence="1">
    <location>
        <begin position="428"/>
        <end position="447"/>
    </location>
</feature>
<evidence type="ECO:0000256" key="1">
    <source>
        <dbReference type="SAM" id="MobiDB-lite"/>
    </source>
</evidence>
<dbReference type="InterPro" id="IPR050194">
    <property type="entry name" value="Glycosyltransferase_grp1"/>
</dbReference>
<dbReference type="InterPro" id="IPR001296">
    <property type="entry name" value="Glyco_trans_1"/>
</dbReference>
<dbReference type="CDD" id="cd03801">
    <property type="entry name" value="GT4_PimA-like"/>
    <property type="match status" value="1"/>
</dbReference>
<feature type="domain" description="Glycosyl transferase family 1" evidence="2">
    <location>
        <begin position="232"/>
        <end position="377"/>
    </location>
</feature>
<keyword evidence="4" id="KW-1185">Reference proteome</keyword>
<dbReference type="SUPFAM" id="SSF53756">
    <property type="entry name" value="UDP-Glycosyltransferase/glycogen phosphorylase"/>
    <property type="match status" value="1"/>
</dbReference>
<evidence type="ECO:0000259" key="2">
    <source>
        <dbReference type="Pfam" id="PF00534"/>
    </source>
</evidence>
<evidence type="ECO:0000313" key="4">
    <source>
        <dbReference type="Proteomes" id="UP000324479"/>
    </source>
</evidence>
<gene>
    <name evidence="3" type="ORF">FYK55_04385</name>
</gene>
<dbReference type="PANTHER" id="PTHR45947:SF3">
    <property type="entry name" value="SULFOQUINOVOSYL TRANSFERASE SQD2"/>
    <property type="match status" value="1"/>
</dbReference>
<accession>A0A5M6DIS7</accession>
<dbReference type="EMBL" id="VWOX01000002">
    <property type="protein sequence ID" value="KAA5546140.1"/>
    <property type="molecule type" value="Genomic_DNA"/>
</dbReference>
<organism evidence="3 4">
    <name type="scientific">Roseiconus nitratireducens</name>
    <dbReference type="NCBI Taxonomy" id="2605748"/>
    <lineage>
        <taxon>Bacteria</taxon>
        <taxon>Pseudomonadati</taxon>
        <taxon>Planctomycetota</taxon>
        <taxon>Planctomycetia</taxon>
        <taxon>Pirellulales</taxon>
        <taxon>Pirellulaceae</taxon>
        <taxon>Roseiconus</taxon>
    </lineage>
</organism>
<dbReference type="Proteomes" id="UP000324479">
    <property type="component" value="Unassembled WGS sequence"/>
</dbReference>
<dbReference type="PANTHER" id="PTHR45947">
    <property type="entry name" value="SULFOQUINOVOSYL TRANSFERASE SQD2"/>
    <property type="match status" value="1"/>
</dbReference>
<dbReference type="RefSeq" id="WP_150075147.1">
    <property type="nucleotide sequence ID" value="NZ_VWOX01000002.1"/>
</dbReference>
<evidence type="ECO:0000313" key="3">
    <source>
        <dbReference type="EMBL" id="KAA5546140.1"/>
    </source>
</evidence>
<comment type="caution">
    <text evidence="3">The sequence shown here is derived from an EMBL/GenBank/DDBJ whole genome shotgun (WGS) entry which is preliminary data.</text>
</comment>
<dbReference type="Pfam" id="PF00534">
    <property type="entry name" value="Glycos_transf_1"/>
    <property type="match status" value="1"/>
</dbReference>
<reference evidence="3 4" key="1">
    <citation type="submission" date="2019-08" db="EMBL/GenBank/DDBJ databases">
        <authorList>
            <person name="Dhanesh K."/>
            <person name="Kumar G."/>
            <person name="Sasikala C."/>
            <person name="Venkata Ramana C."/>
        </authorList>
    </citation>
    <scope>NUCLEOTIDE SEQUENCE [LARGE SCALE GENOMIC DNA]</scope>
    <source>
        <strain evidence="3 4">JC645</strain>
    </source>
</reference>
<dbReference type="GO" id="GO:0016757">
    <property type="term" value="F:glycosyltransferase activity"/>
    <property type="evidence" value="ECO:0007669"/>
    <property type="project" value="InterPro"/>
</dbReference>
<protein>
    <submittedName>
        <fullName evidence="3">Glycosyltransferase family 4 protein</fullName>
    </submittedName>
</protein>
<proteinExistence type="predicted"/>
<keyword evidence="3" id="KW-0808">Transferase</keyword>
<sequence>MTRVLLIAEACNPQMVSVPLVGWSHVDAVRKLPDIDALIVTQVRNREALLQAGLREDTDFVAIDSERIAKPAWKAASLLRGGSNKGWTTVTAIATLTYPYFENLIWKRFGSQIQDGSFDLVHRVTPLSPTAPSRLAHRCRRAKVPFVLGPLNGGVPWPKQFDAARRREREWLSYVRSGYKLLPGYRQTRRDAAALMIGSQDTWQQVPQEYREKCVYIPENGIDPDRFSGRRNRQAEQPLRLVFLGRLVPYKGADMVIEAAADLIRSEQAVLTIVGDGPERETLERQAEMLGIGNGVRFVGRVPHEAVQQHLIESDLFVFPSIREFGGAVALEAMAVGLVPLVVRYGGLAELVTDQTGFTVEIGSRQEIIQQLRPVLERVAADPSLIETRSQAAHQRAMEWFSWEAKARQVREVYRWVLGQRSEKPDWGMPFPDVENVSSPKAVRQQA</sequence>
<name>A0A5M6DIS7_9BACT</name>
<dbReference type="AlphaFoldDB" id="A0A5M6DIS7"/>